<comment type="similarity">
    <text evidence="1">Belongs to the sulfatase family.</text>
</comment>
<comment type="caution">
    <text evidence="6">The sequence shown here is derived from an EMBL/GenBank/DDBJ whole genome shotgun (WGS) entry which is preliminary data.</text>
</comment>
<dbReference type="RefSeq" id="WP_074837681.1">
    <property type="nucleotide sequence ID" value="NZ_FNYY01000014.1"/>
</dbReference>
<dbReference type="GeneID" id="80819713"/>
<dbReference type="AlphaFoldDB" id="A0A975ZPP7"/>
<dbReference type="InterPro" id="IPR050738">
    <property type="entry name" value="Sulfatase"/>
</dbReference>
<dbReference type="Gene3D" id="3.40.720.10">
    <property type="entry name" value="Alkaline Phosphatase, subunit A"/>
    <property type="match status" value="2"/>
</dbReference>
<dbReference type="InterPro" id="IPR017850">
    <property type="entry name" value="Alkaline_phosphatase_core_sf"/>
</dbReference>
<dbReference type="InterPro" id="IPR000917">
    <property type="entry name" value="Sulfatase_N"/>
</dbReference>
<name>A0A975ZPP7_9RHOB</name>
<sequence>MTDQPNILVLFSDQQRADSLPSYGNSFVSAPYLDRMARDGARFSQCRTVFPVCTPARASMWTGKFPHSHGIEKNVYGVPDLLADRGLTDRTVFALLRGAGYQCGYWGKWHLGEANPGPFDEWHAFNSWGGHWQDHRQHFQGGTYIPDRDTDAMITWLRERETTRPFCSVISWYPPHDPFSCPLDTMDHYRRMGVPCPGYYGSVTALDRCVGRIMAALEETGQAGNTIVFYYSDHGETFRARDGVTSKFVCTEDSVHVPFLMRGPGIADNLVIDELIGLQDLMPTMLDIAGVAAPADLQGRSLMPLIRGEAPDWRDIAYIENETHNIMRDSDADPRARRRQRAVFDGRHKLILEDGQAILFDLAADPEERIDVSAANPAEVARLAGRLGAEAARLDDPLGCKLAEAALGGRAALAS</sequence>
<dbReference type="PANTHER" id="PTHR42693">
    <property type="entry name" value="ARYLSULFATASE FAMILY MEMBER"/>
    <property type="match status" value="1"/>
</dbReference>
<dbReference type="Pfam" id="PF00884">
    <property type="entry name" value="Sulfatase"/>
    <property type="match status" value="1"/>
</dbReference>
<dbReference type="PANTHER" id="PTHR42693:SF53">
    <property type="entry name" value="ENDO-4-O-SULFATASE"/>
    <property type="match status" value="1"/>
</dbReference>
<dbReference type="SUPFAM" id="SSF53649">
    <property type="entry name" value="Alkaline phosphatase-like"/>
    <property type="match status" value="1"/>
</dbReference>
<dbReference type="InterPro" id="IPR024607">
    <property type="entry name" value="Sulfatase_CS"/>
</dbReference>
<keyword evidence="2" id="KW-0479">Metal-binding</keyword>
<keyword evidence="3" id="KW-0378">Hydrolase</keyword>
<evidence type="ECO:0000256" key="3">
    <source>
        <dbReference type="ARBA" id="ARBA00022801"/>
    </source>
</evidence>
<keyword evidence="7" id="KW-1185">Reference proteome</keyword>
<organism evidence="6 7">
    <name type="scientific">Marinovum algicola</name>
    <dbReference type="NCBI Taxonomy" id="42444"/>
    <lineage>
        <taxon>Bacteria</taxon>
        <taxon>Pseudomonadati</taxon>
        <taxon>Pseudomonadota</taxon>
        <taxon>Alphaproteobacteria</taxon>
        <taxon>Rhodobacterales</taxon>
        <taxon>Roseobacteraceae</taxon>
        <taxon>Marinovum</taxon>
    </lineage>
</organism>
<reference evidence="6 7" key="1">
    <citation type="submission" date="2016-10" db="EMBL/GenBank/DDBJ databases">
        <authorList>
            <person name="Varghese N."/>
            <person name="Submissions S."/>
        </authorList>
    </citation>
    <scope>NUCLEOTIDE SEQUENCE [LARGE SCALE GENOMIC DNA]</scope>
    <source>
        <strain evidence="6 7">FF3</strain>
    </source>
</reference>
<evidence type="ECO:0000259" key="5">
    <source>
        <dbReference type="Pfam" id="PF00884"/>
    </source>
</evidence>
<evidence type="ECO:0000256" key="4">
    <source>
        <dbReference type="ARBA" id="ARBA00022837"/>
    </source>
</evidence>
<accession>A0A975ZPP7</accession>
<evidence type="ECO:0000313" key="7">
    <source>
        <dbReference type="Proteomes" id="UP000182932"/>
    </source>
</evidence>
<feature type="domain" description="Sulfatase N-terminal" evidence="5">
    <location>
        <begin position="5"/>
        <end position="291"/>
    </location>
</feature>
<keyword evidence="4" id="KW-0106">Calcium</keyword>
<evidence type="ECO:0000256" key="1">
    <source>
        <dbReference type="ARBA" id="ARBA00008779"/>
    </source>
</evidence>
<dbReference type="EMBL" id="FNYY01000014">
    <property type="protein sequence ID" value="SEJ92862.1"/>
    <property type="molecule type" value="Genomic_DNA"/>
</dbReference>
<dbReference type="Proteomes" id="UP000182932">
    <property type="component" value="Unassembled WGS sequence"/>
</dbReference>
<dbReference type="PROSITE" id="PS00523">
    <property type="entry name" value="SULFATASE_1"/>
    <property type="match status" value="1"/>
</dbReference>
<proteinExistence type="inferred from homology"/>
<evidence type="ECO:0000313" key="6">
    <source>
        <dbReference type="EMBL" id="SEJ92862.1"/>
    </source>
</evidence>
<evidence type="ECO:0000256" key="2">
    <source>
        <dbReference type="ARBA" id="ARBA00022723"/>
    </source>
</evidence>
<dbReference type="GO" id="GO:0046872">
    <property type="term" value="F:metal ion binding"/>
    <property type="evidence" value="ECO:0007669"/>
    <property type="project" value="UniProtKB-KW"/>
</dbReference>
<gene>
    <name evidence="6" type="ORF">SAMN04487940_11449</name>
</gene>
<protein>
    <submittedName>
        <fullName evidence="6">Arylsulfatase A</fullName>
    </submittedName>
</protein>
<dbReference type="GO" id="GO:0004065">
    <property type="term" value="F:arylsulfatase activity"/>
    <property type="evidence" value="ECO:0007669"/>
    <property type="project" value="TreeGrafter"/>
</dbReference>